<dbReference type="GO" id="GO:0032196">
    <property type="term" value="P:transposition"/>
    <property type="evidence" value="ECO:0007669"/>
    <property type="project" value="TreeGrafter"/>
</dbReference>
<dbReference type="NCBIfam" id="NF033563">
    <property type="entry name" value="transpos_IS30"/>
    <property type="match status" value="1"/>
</dbReference>
<organism evidence="3 4">
    <name type="scientific">Gordonia crocea</name>
    <dbReference type="NCBI Taxonomy" id="589162"/>
    <lineage>
        <taxon>Bacteria</taxon>
        <taxon>Bacillati</taxon>
        <taxon>Actinomycetota</taxon>
        <taxon>Actinomycetes</taxon>
        <taxon>Mycobacteriales</taxon>
        <taxon>Gordoniaceae</taxon>
        <taxon>Gordonia</taxon>
    </lineage>
</organism>
<proteinExistence type="predicted"/>
<comment type="caution">
    <text evidence="3">The sequence shown here is derived from an EMBL/GenBank/DDBJ whole genome shotgun (WGS) entry which is preliminary data.</text>
</comment>
<feature type="domain" description="Integrase catalytic" evidence="2">
    <location>
        <begin position="296"/>
        <end position="450"/>
    </location>
</feature>
<dbReference type="GO" id="GO:0004803">
    <property type="term" value="F:transposase activity"/>
    <property type="evidence" value="ECO:0007669"/>
    <property type="project" value="TreeGrafter"/>
</dbReference>
<accession>A0A7I9UVW6</accession>
<dbReference type="GO" id="GO:0005829">
    <property type="term" value="C:cytosol"/>
    <property type="evidence" value="ECO:0007669"/>
    <property type="project" value="TreeGrafter"/>
</dbReference>
<dbReference type="Gene3D" id="3.30.420.10">
    <property type="entry name" value="Ribonuclease H-like superfamily/Ribonuclease H"/>
    <property type="match status" value="1"/>
</dbReference>
<dbReference type="PROSITE" id="PS50994">
    <property type="entry name" value="INTEGRASE"/>
    <property type="match status" value="1"/>
</dbReference>
<dbReference type="PANTHER" id="PTHR10948">
    <property type="entry name" value="TRANSPOSASE"/>
    <property type="match status" value="1"/>
</dbReference>
<dbReference type="AlphaFoldDB" id="A0A7I9UVW6"/>
<dbReference type="InterPro" id="IPR025246">
    <property type="entry name" value="IS30-like_HTH"/>
</dbReference>
<evidence type="ECO:0000256" key="1">
    <source>
        <dbReference type="ARBA" id="ARBA00023172"/>
    </source>
</evidence>
<dbReference type="GO" id="GO:0006310">
    <property type="term" value="P:DNA recombination"/>
    <property type="evidence" value="ECO:0007669"/>
    <property type="project" value="UniProtKB-KW"/>
</dbReference>
<dbReference type="SUPFAM" id="SSF53098">
    <property type="entry name" value="Ribonuclease H-like"/>
    <property type="match status" value="1"/>
</dbReference>
<gene>
    <name evidence="3" type="ORF">nbrc107697_11210</name>
</gene>
<dbReference type="InterPro" id="IPR051917">
    <property type="entry name" value="Transposase-Integrase"/>
</dbReference>
<dbReference type="InterPro" id="IPR053392">
    <property type="entry name" value="Transposase_IS30-like"/>
</dbReference>
<dbReference type="InterPro" id="IPR012337">
    <property type="entry name" value="RNaseH-like_sf"/>
</dbReference>
<reference evidence="4" key="1">
    <citation type="submission" date="2019-06" db="EMBL/GenBank/DDBJ databases">
        <title>Gordonia isolated from sludge of a wastewater treatment plant.</title>
        <authorList>
            <person name="Tamura T."/>
            <person name="Aoyama K."/>
            <person name="Kang Y."/>
            <person name="Saito S."/>
            <person name="Akiyama N."/>
            <person name="Yazawa K."/>
            <person name="Gonoi T."/>
            <person name="Mikami Y."/>
        </authorList>
    </citation>
    <scope>NUCLEOTIDE SEQUENCE [LARGE SCALE GENOMIC DNA]</scope>
    <source>
        <strain evidence="4">NBRC 107697</strain>
    </source>
</reference>
<protein>
    <recommendedName>
        <fullName evidence="2">Integrase catalytic domain-containing protein</fullName>
    </recommendedName>
</protein>
<dbReference type="Pfam" id="PF00665">
    <property type="entry name" value="rve"/>
    <property type="match status" value="1"/>
</dbReference>
<name>A0A7I9UVW6_9ACTN</name>
<dbReference type="PANTHER" id="PTHR10948:SF23">
    <property type="entry name" value="TRANSPOSASE INSI FOR INSERTION SEQUENCE ELEMENT IS30A-RELATED"/>
    <property type="match status" value="1"/>
</dbReference>
<evidence type="ECO:0000313" key="3">
    <source>
        <dbReference type="EMBL" id="GED97082.1"/>
    </source>
</evidence>
<sequence>MVEYPADRAQISADRAQISADRAQISAERAPQTQAIAATADEFAEVSMGDGGSRRRLGKLGVADRPPLTQRRELFWQGLSTGMTIKAAARAAGVSRNSGALWLAQAGGMKPTATALESRISAGTGRLTFADRCCIEELVGKGSQPARIARLLGRSRSTISRELVRGRPAGDGEYRYRAIVAQTTVDQGRRRPKPRKLQPGTALYAEVVDMLGKRLSPEQIAHRLRHDYPDDPEMRVSHETIYQSMYVQARGGLRAEVAKALRTGRIRRKPAGRDTSGRGRIKDMVMISDRPAEVEDRSVPGHWEGDLIMGAGNRSAIGTLVERTTGFLMLVHLPGDHTAATVAAAMTRTIPTIPEILRRSLTWDQGVEMAHHTAITNATGLPIYFCDPHSPWQRATNENTNGLLRQYFPKGADLSFFGPGMLDQVAAELNDRPRKRLNWMTPAEKLEELLQSKPTDSVAPTT</sequence>
<dbReference type="GO" id="GO:0003676">
    <property type="term" value="F:nucleic acid binding"/>
    <property type="evidence" value="ECO:0007669"/>
    <property type="project" value="InterPro"/>
</dbReference>
<evidence type="ECO:0000313" key="4">
    <source>
        <dbReference type="Proteomes" id="UP000444980"/>
    </source>
</evidence>
<dbReference type="Pfam" id="PF13936">
    <property type="entry name" value="HTH_38"/>
    <property type="match status" value="1"/>
</dbReference>
<dbReference type="InterPro" id="IPR001584">
    <property type="entry name" value="Integrase_cat-core"/>
</dbReference>
<dbReference type="Proteomes" id="UP000444980">
    <property type="component" value="Unassembled WGS sequence"/>
</dbReference>
<keyword evidence="1" id="KW-0233">DNA recombination</keyword>
<evidence type="ECO:0000259" key="2">
    <source>
        <dbReference type="PROSITE" id="PS50994"/>
    </source>
</evidence>
<keyword evidence="4" id="KW-1185">Reference proteome</keyword>
<dbReference type="InterPro" id="IPR036397">
    <property type="entry name" value="RNaseH_sf"/>
</dbReference>
<dbReference type="GO" id="GO:0015074">
    <property type="term" value="P:DNA integration"/>
    <property type="evidence" value="ECO:0007669"/>
    <property type="project" value="InterPro"/>
</dbReference>
<dbReference type="EMBL" id="BJOU01000001">
    <property type="protein sequence ID" value="GED97082.1"/>
    <property type="molecule type" value="Genomic_DNA"/>
</dbReference>